<accession>A0A177E6T8</accession>
<protein>
    <submittedName>
        <fullName evidence="2">Uncharacterized protein</fullName>
    </submittedName>
</protein>
<feature type="region of interest" description="Disordered" evidence="1">
    <location>
        <begin position="37"/>
        <end position="62"/>
    </location>
</feature>
<evidence type="ECO:0000256" key="1">
    <source>
        <dbReference type="SAM" id="MobiDB-lite"/>
    </source>
</evidence>
<sequence>MLDLNFKLGILVINESIKQMTGAVIASSLFVIASEAKQSPSQTMQKGSEIATATTSPRDDAL</sequence>
<name>A0A177E6T8_9BACT</name>
<evidence type="ECO:0000313" key="2">
    <source>
        <dbReference type="EMBL" id="OAG26932.1"/>
    </source>
</evidence>
<dbReference type="AlphaFoldDB" id="A0A177E6T8"/>
<proteinExistence type="predicted"/>
<organism evidence="2 3">
    <name type="scientific">Thermodesulfatator autotrophicus</name>
    <dbReference type="NCBI Taxonomy" id="1795632"/>
    <lineage>
        <taxon>Bacteria</taxon>
        <taxon>Pseudomonadati</taxon>
        <taxon>Thermodesulfobacteriota</taxon>
        <taxon>Thermodesulfobacteria</taxon>
        <taxon>Thermodesulfobacteriales</taxon>
        <taxon>Thermodesulfatatoraceae</taxon>
        <taxon>Thermodesulfatator</taxon>
    </lineage>
</organism>
<gene>
    <name evidence="2" type="ORF">TH606_09710</name>
</gene>
<reference evidence="2 3" key="1">
    <citation type="submission" date="2016-02" db="EMBL/GenBank/DDBJ databases">
        <title>Draft genome sequence of Thermodesulfatator sp. S606.</title>
        <authorList>
            <person name="Lai Q."/>
            <person name="Cao J."/>
            <person name="Dupont S."/>
            <person name="Shao Z."/>
            <person name="Jebbar M."/>
            <person name="Alain K."/>
        </authorList>
    </citation>
    <scope>NUCLEOTIDE SEQUENCE [LARGE SCALE GENOMIC DNA]</scope>
    <source>
        <strain evidence="2 3">S606</strain>
    </source>
</reference>
<feature type="compositionally biased region" description="Polar residues" evidence="1">
    <location>
        <begin position="37"/>
        <end position="56"/>
    </location>
</feature>
<evidence type="ECO:0000313" key="3">
    <source>
        <dbReference type="Proteomes" id="UP000076964"/>
    </source>
</evidence>
<dbReference type="EMBL" id="LSFI01000049">
    <property type="protein sequence ID" value="OAG26932.1"/>
    <property type="molecule type" value="Genomic_DNA"/>
</dbReference>
<keyword evidence="3" id="KW-1185">Reference proteome</keyword>
<comment type="caution">
    <text evidence="2">The sequence shown here is derived from an EMBL/GenBank/DDBJ whole genome shotgun (WGS) entry which is preliminary data.</text>
</comment>
<dbReference type="Proteomes" id="UP000076964">
    <property type="component" value="Unassembled WGS sequence"/>
</dbReference>